<evidence type="ECO:0008006" key="3">
    <source>
        <dbReference type="Google" id="ProtNLM"/>
    </source>
</evidence>
<dbReference type="Proteomes" id="UP000675920">
    <property type="component" value="Unplaced"/>
</dbReference>
<sequence length="189" mass="19859">MRTDRAPTLRRLLFLLTLSAASFVGCVKLSESFSDRLAGFAGSRTAAAPTLQIAGNGVRATSVDGQGHATSYEVARADLGEAELGAPLYPGARLPADGGTRLAGASSELLVMRLGTRDAPAMVAAFYREQLRARADGRQLIDLTEPDGEAVFLLTRADSTAIQVRVRSDADGGSEITLTAQRSPRPAQS</sequence>
<dbReference type="RefSeq" id="WP_028312617.1">
    <property type="nucleotide sequence ID" value="NZ_KI519499.1"/>
</dbReference>
<keyword evidence="1" id="KW-1185">Reference proteome</keyword>
<dbReference type="AlphaFoldDB" id="A0A8B6X663"/>
<evidence type="ECO:0000313" key="2">
    <source>
        <dbReference type="RefSeq" id="WP_028312617.1"/>
    </source>
</evidence>
<dbReference type="OrthoDB" id="9152557at2"/>
<dbReference type="PROSITE" id="PS51257">
    <property type="entry name" value="PROKAR_LIPOPROTEIN"/>
    <property type="match status" value="1"/>
</dbReference>
<protein>
    <recommendedName>
        <fullName evidence="3">Lipoprotein</fullName>
    </recommendedName>
</protein>
<reference evidence="2" key="1">
    <citation type="submission" date="2025-08" db="UniProtKB">
        <authorList>
            <consortium name="RefSeq"/>
        </authorList>
    </citation>
    <scope>IDENTIFICATION</scope>
</reference>
<accession>A0A8B6X663</accession>
<name>A0A8B6X663_9BURK</name>
<organism evidence="1 2">
    <name type="scientific">Derxia gummosa DSM 723</name>
    <dbReference type="NCBI Taxonomy" id="1121388"/>
    <lineage>
        <taxon>Bacteria</taxon>
        <taxon>Pseudomonadati</taxon>
        <taxon>Pseudomonadota</taxon>
        <taxon>Betaproteobacteria</taxon>
        <taxon>Burkholderiales</taxon>
        <taxon>Alcaligenaceae</taxon>
        <taxon>Derxia</taxon>
    </lineage>
</organism>
<evidence type="ECO:0000313" key="1">
    <source>
        <dbReference type="Proteomes" id="UP000675920"/>
    </source>
</evidence>
<proteinExistence type="predicted"/>